<accession>A0A3Q2D510</accession>
<dbReference type="SMART" id="SM00034">
    <property type="entry name" value="CLECT"/>
    <property type="match status" value="1"/>
</dbReference>
<dbReference type="Pfam" id="PF00059">
    <property type="entry name" value="Lectin_C"/>
    <property type="match status" value="1"/>
</dbReference>
<dbReference type="InterPro" id="IPR050111">
    <property type="entry name" value="C-type_lectin/snaclec_domain"/>
</dbReference>
<evidence type="ECO:0000313" key="2">
    <source>
        <dbReference type="Ensembl" id="ENSCVAP00000013462.1"/>
    </source>
</evidence>
<protein>
    <recommendedName>
        <fullName evidence="1">C-type lectin domain-containing protein</fullName>
    </recommendedName>
</protein>
<dbReference type="Gene3D" id="3.10.100.10">
    <property type="entry name" value="Mannose-Binding Protein A, subunit A"/>
    <property type="match status" value="1"/>
</dbReference>
<dbReference type="SUPFAM" id="SSF56436">
    <property type="entry name" value="C-type lectin-like"/>
    <property type="match status" value="1"/>
</dbReference>
<dbReference type="PROSITE" id="PS50041">
    <property type="entry name" value="C_TYPE_LECTIN_2"/>
    <property type="match status" value="1"/>
</dbReference>
<dbReference type="InterPro" id="IPR016187">
    <property type="entry name" value="CTDL_fold"/>
</dbReference>
<dbReference type="InterPro" id="IPR001304">
    <property type="entry name" value="C-type_lectin-like"/>
</dbReference>
<dbReference type="PANTHER" id="PTHR22803">
    <property type="entry name" value="MANNOSE, PHOSPHOLIPASE, LECTIN RECEPTOR RELATED"/>
    <property type="match status" value="1"/>
</dbReference>
<reference evidence="2" key="1">
    <citation type="submission" date="2025-08" db="UniProtKB">
        <authorList>
            <consortium name="Ensembl"/>
        </authorList>
    </citation>
    <scope>IDENTIFICATION</scope>
</reference>
<dbReference type="InterPro" id="IPR016186">
    <property type="entry name" value="C-type_lectin-like/link_sf"/>
</dbReference>
<name>A0A3Q2D510_CYPVA</name>
<organism evidence="2 3">
    <name type="scientific">Cyprinodon variegatus</name>
    <name type="common">Sheepshead minnow</name>
    <dbReference type="NCBI Taxonomy" id="28743"/>
    <lineage>
        <taxon>Eukaryota</taxon>
        <taxon>Metazoa</taxon>
        <taxon>Chordata</taxon>
        <taxon>Craniata</taxon>
        <taxon>Vertebrata</taxon>
        <taxon>Euteleostomi</taxon>
        <taxon>Actinopterygii</taxon>
        <taxon>Neopterygii</taxon>
        <taxon>Teleostei</taxon>
        <taxon>Neoteleostei</taxon>
        <taxon>Acanthomorphata</taxon>
        <taxon>Ovalentaria</taxon>
        <taxon>Atherinomorphae</taxon>
        <taxon>Cyprinodontiformes</taxon>
        <taxon>Cyprinodontidae</taxon>
        <taxon>Cyprinodon</taxon>
    </lineage>
</organism>
<dbReference type="Ensembl" id="ENSCVAT00000020999.1">
    <property type="protein sequence ID" value="ENSCVAP00000013462.1"/>
    <property type="gene ID" value="ENSCVAG00000016018.1"/>
</dbReference>
<proteinExistence type="predicted"/>
<dbReference type="GeneTree" id="ENSGT00940000163153"/>
<dbReference type="Proteomes" id="UP000265020">
    <property type="component" value="Unassembled WGS sequence"/>
</dbReference>
<dbReference type="AlphaFoldDB" id="A0A3Q2D510"/>
<evidence type="ECO:0000259" key="1">
    <source>
        <dbReference type="PROSITE" id="PS50041"/>
    </source>
</evidence>
<sequence>MTFNSLRSLAHSQCREGWREYEDKCYFFSNDTKSWEEANAYCIEHTSHLMSIQDIHERVRISLFICVWEWTESVFVYTDGSAADLLPWALGQPDNWENNEDCVHLTGMTHPDPGKLNDEKCTATKEFVLKPASHCPGCKHCIPNLAIFFFTEIKKKKL</sequence>
<keyword evidence="3" id="KW-1185">Reference proteome</keyword>
<reference evidence="2" key="2">
    <citation type="submission" date="2025-09" db="UniProtKB">
        <authorList>
            <consortium name="Ensembl"/>
        </authorList>
    </citation>
    <scope>IDENTIFICATION</scope>
</reference>
<feature type="domain" description="C-type lectin" evidence="1">
    <location>
        <begin position="21"/>
        <end position="130"/>
    </location>
</feature>
<evidence type="ECO:0000313" key="3">
    <source>
        <dbReference type="Proteomes" id="UP000265020"/>
    </source>
</evidence>